<sequence>MKCPRGTHYTSIASIAQKALVRSPLREDSYNKVIGACALVREIEELLSKPSYEEREDESTLQRLCEKFNAHDILINDTVCSKNVVYIDIVSWNDRVAELINIFISFPLQTICSESFVCTERKRIAKKPERLREHATEQVYPTVEFEHGDKTEVGEKGLRIALARAVYSRAGNG</sequence>
<dbReference type="AlphaFoldDB" id="A0A9N9GQW7"/>
<evidence type="ECO:0000313" key="1">
    <source>
        <dbReference type="EMBL" id="CAG8628157.1"/>
    </source>
</evidence>
<protein>
    <submittedName>
        <fullName evidence="1">6203_t:CDS:1</fullName>
    </submittedName>
</protein>
<gene>
    <name evidence="1" type="ORF">POCULU_LOCUS8755</name>
</gene>
<evidence type="ECO:0000313" key="2">
    <source>
        <dbReference type="Proteomes" id="UP000789572"/>
    </source>
</evidence>
<proteinExistence type="predicted"/>
<organism evidence="1 2">
    <name type="scientific">Paraglomus occultum</name>
    <dbReference type="NCBI Taxonomy" id="144539"/>
    <lineage>
        <taxon>Eukaryota</taxon>
        <taxon>Fungi</taxon>
        <taxon>Fungi incertae sedis</taxon>
        <taxon>Mucoromycota</taxon>
        <taxon>Glomeromycotina</taxon>
        <taxon>Glomeromycetes</taxon>
        <taxon>Paraglomerales</taxon>
        <taxon>Paraglomeraceae</taxon>
        <taxon>Paraglomus</taxon>
    </lineage>
</organism>
<name>A0A9N9GQW7_9GLOM</name>
<reference evidence="1" key="1">
    <citation type="submission" date="2021-06" db="EMBL/GenBank/DDBJ databases">
        <authorList>
            <person name="Kallberg Y."/>
            <person name="Tangrot J."/>
            <person name="Rosling A."/>
        </authorList>
    </citation>
    <scope>NUCLEOTIDE SEQUENCE</scope>
    <source>
        <strain evidence="1">IA702</strain>
    </source>
</reference>
<dbReference type="EMBL" id="CAJVPJ010002735">
    <property type="protein sequence ID" value="CAG8628157.1"/>
    <property type="molecule type" value="Genomic_DNA"/>
</dbReference>
<accession>A0A9N9GQW7</accession>
<comment type="caution">
    <text evidence="1">The sequence shown here is derived from an EMBL/GenBank/DDBJ whole genome shotgun (WGS) entry which is preliminary data.</text>
</comment>
<keyword evidence="2" id="KW-1185">Reference proteome</keyword>
<dbReference type="Proteomes" id="UP000789572">
    <property type="component" value="Unassembled WGS sequence"/>
</dbReference>